<dbReference type="GO" id="GO:0055036">
    <property type="term" value="C:virion membrane"/>
    <property type="evidence" value="ECO:0007669"/>
    <property type="project" value="UniProtKB-SubCell"/>
</dbReference>
<evidence type="ECO:0000256" key="7">
    <source>
        <dbReference type="ARBA" id="ARBA00023136"/>
    </source>
</evidence>
<reference evidence="12 13" key="1">
    <citation type="journal article" date="2015" name="Elife">
        <title>Unprecedented genomic diversity of RNA viruses in arthropods reveals the ancestry of negative-sense RNA viruses.</title>
        <authorList>
            <person name="Li C.X."/>
            <person name="Shi M."/>
            <person name="Tian J.H."/>
            <person name="Lin X.D."/>
            <person name="Kang Y.J."/>
            <person name="Chen L.J."/>
            <person name="Qin X.C."/>
            <person name="Xu J."/>
            <person name="Holmes E.C."/>
            <person name="Zhang Y.Z."/>
        </authorList>
    </citation>
    <scope>NUCLEOTIDE SEQUENCE [LARGE SCALE GENOMIC DNA]</scope>
    <source>
        <strain evidence="12 13">BFJSC-5</strain>
    </source>
</reference>
<name>A0A0B5KKB0_9RHAB</name>
<organism evidence="12 13">
    <name type="scientific">Wuhan Louse Fly Virus 5</name>
    <dbReference type="NCBI Taxonomy" id="1608119"/>
    <lineage>
        <taxon>Viruses</taxon>
        <taxon>Riboviria</taxon>
        <taxon>Orthornavirae</taxon>
        <taxon>Negarnaviricota</taxon>
        <taxon>Haploviricotina</taxon>
        <taxon>Monjiviricetes</taxon>
        <taxon>Mononegavirales</taxon>
        <taxon>Rhabdoviridae</taxon>
        <taxon>Alpharhabdovirinae</taxon>
        <taxon>Ledantevirus</taxon>
        <taxon>Ledantevirus wuhan</taxon>
    </lineage>
</organism>
<dbReference type="RefSeq" id="YP_009305101.1">
    <property type="nucleotide sequence ID" value="NC_031301.1"/>
</dbReference>
<accession>A0A0B5KKB0</accession>
<keyword evidence="2 9" id="KW-0812">Transmembrane</keyword>
<dbReference type="Gene3D" id="2.30.29.130">
    <property type="match status" value="1"/>
</dbReference>
<evidence type="ECO:0000256" key="1">
    <source>
        <dbReference type="ARBA" id="ARBA00004563"/>
    </source>
</evidence>
<evidence type="ECO:0000313" key="13">
    <source>
        <dbReference type="Proteomes" id="UP000201618"/>
    </source>
</evidence>
<evidence type="ECO:0000256" key="4">
    <source>
        <dbReference type="ARBA" id="ARBA00022844"/>
    </source>
</evidence>
<dbReference type="KEGG" id="vg:29140328"/>
<feature type="domain" description="Spike glycoprotein G central" evidence="11">
    <location>
        <begin position="285"/>
        <end position="415"/>
    </location>
</feature>
<dbReference type="OrthoDB" id="21147at10239"/>
<dbReference type="InterPro" id="IPR055447">
    <property type="entry name" value="Rhabdo_glycop_CD"/>
</dbReference>
<dbReference type="Pfam" id="PF24833">
    <property type="entry name" value="Rhabdo_glycop_CD"/>
    <property type="match status" value="1"/>
</dbReference>
<protein>
    <submittedName>
        <fullName evidence="12">Glycoprotein</fullName>
    </submittedName>
</protein>
<dbReference type="Gene3D" id="2.30.30.640">
    <property type="match status" value="1"/>
</dbReference>
<dbReference type="Proteomes" id="UP000201618">
    <property type="component" value="Segment"/>
</dbReference>
<keyword evidence="6 9" id="KW-1133">Transmembrane helix</keyword>
<dbReference type="Pfam" id="PF00974">
    <property type="entry name" value="Rhabdo_glycop_FD"/>
    <property type="match status" value="1"/>
</dbReference>
<dbReference type="InterPro" id="IPR001903">
    <property type="entry name" value="Rhabdo_glycop_FD"/>
</dbReference>
<feature type="transmembrane region" description="Helical" evidence="9">
    <location>
        <begin position="493"/>
        <end position="517"/>
    </location>
</feature>
<evidence type="ECO:0000256" key="8">
    <source>
        <dbReference type="ARBA" id="ARBA00023180"/>
    </source>
</evidence>
<dbReference type="GO" id="GO:0019031">
    <property type="term" value="C:viral envelope"/>
    <property type="evidence" value="ECO:0007669"/>
    <property type="project" value="UniProtKB-KW"/>
</dbReference>
<evidence type="ECO:0000256" key="6">
    <source>
        <dbReference type="ARBA" id="ARBA00022989"/>
    </source>
</evidence>
<evidence type="ECO:0000313" key="12">
    <source>
        <dbReference type="EMBL" id="AJG39200.1"/>
    </source>
</evidence>
<keyword evidence="5" id="KW-0261">Viral envelope protein</keyword>
<evidence type="ECO:0000256" key="9">
    <source>
        <dbReference type="SAM" id="Phobius"/>
    </source>
</evidence>
<evidence type="ECO:0000259" key="11">
    <source>
        <dbReference type="Pfam" id="PF24833"/>
    </source>
</evidence>
<keyword evidence="3" id="KW-0732">Signal</keyword>
<sequence>MIAFLILIACANGYINDNDTEYVWRARPLGSVADKGVLYVPLDHSKNWRPAKYQDLKCPKPQGDWQLKFIIHTRWVTWRPDDISLDHIPGFLCHKAEWITRCEYTWYLSKTVSRKLKEETPSESECQDAVRLYEAGKQEAGSFPPEECYWNSVNDESVVKTIVVEHSIAYDPYKDCGVDEALVGGSCKKKFCDTKYSSVKWVQDVDHESQRCHNIIQEQLEILKRNDNKEQDKSWVRSKSFPITEMDDACKMSFCGLDGIRLKNGIWFGFQKSRTDHSDMGDIPQCVSGTEIGIPDKNYKEKEFEYELEDLQREILCLNVLDKLQLNQVISLYDLQYLRQDAPGYGNIFRVNNGTLEVTTGKYIKVYHAKNDLSPDCIGTYKDHSGDDVCVDWDEWLPIEKDKDQGFNGIIRIKNKIIFPDDQLRASEWREELFDYFKVDKIHHPFLNNVTDVIHDDTDDENLIHDKTVNPGDAINNWVKVAENKVVNFFKELGIGIIIIVWIIAGIIFLFILFKLIRFCIKLRYKKVNTGDKEIEMRHYDSPIFG</sequence>
<evidence type="ECO:0000259" key="10">
    <source>
        <dbReference type="Pfam" id="PF00974"/>
    </source>
</evidence>
<evidence type="ECO:0000256" key="3">
    <source>
        <dbReference type="ARBA" id="ARBA00022729"/>
    </source>
</evidence>
<feature type="domain" description="Spike glycoprotein fusion" evidence="10">
    <location>
        <begin position="88"/>
        <end position="187"/>
    </location>
</feature>
<comment type="subcellular location">
    <subcellularLocation>
        <location evidence="1">Virion membrane</location>
        <topology evidence="1">Single-pass type I membrane protein</topology>
    </subcellularLocation>
</comment>
<keyword evidence="7 9" id="KW-0472">Membrane</keyword>
<keyword evidence="4" id="KW-0946">Virion</keyword>
<proteinExistence type="predicted"/>
<dbReference type="GeneID" id="29140328"/>
<evidence type="ECO:0000256" key="2">
    <source>
        <dbReference type="ARBA" id="ARBA00022692"/>
    </source>
</evidence>
<keyword evidence="8" id="KW-0325">Glycoprotein</keyword>
<dbReference type="SUPFAM" id="SSF161008">
    <property type="entry name" value="Viral glycoprotein ectodomain-like"/>
    <property type="match status" value="1"/>
</dbReference>
<keyword evidence="13" id="KW-1185">Reference proteome</keyword>
<gene>
    <name evidence="12" type="primary">G</name>
</gene>
<evidence type="ECO:0000256" key="5">
    <source>
        <dbReference type="ARBA" id="ARBA00022879"/>
    </source>
</evidence>
<dbReference type="EMBL" id="KM817654">
    <property type="protein sequence ID" value="AJG39200.1"/>
    <property type="molecule type" value="Viral_cRNA"/>
</dbReference>